<evidence type="ECO:0000256" key="2">
    <source>
        <dbReference type="ARBA" id="ARBA00022980"/>
    </source>
</evidence>
<reference evidence="4 5" key="1">
    <citation type="submission" date="2017-09" db="EMBL/GenBank/DDBJ databases">
        <title>Depth-based differentiation of microbial function through sediment-hosted aquifers and enrichment of novel symbionts in the deep terrestrial subsurface.</title>
        <authorList>
            <person name="Probst A.J."/>
            <person name="Ladd B."/>
            <person name="Jarett J.K."/>
            <person name="Geller-Mcgrath D.E."/>
            <person name="Sieber C.M."/>
            <person name="Emerson J.B."/>
            <person name="Anantharaman K."/>
            <person name="Thomas B.C."/>
            <person name="Malmstrom R."/>
            <person name="Stieglmeier M."/>
            <person name="Klingl A."/>
            <person name="Woyke T."/>
            <person name="Ryan C.M."/>
            <person name="Banfield J.F."/>
        </authorList>
    </citation>
    <scope>NUCLEOTIDE SEQUENCE [LARGE SCALE GENOMIC DNA]</scope>
    <source>
        <strain evidence="4">CG23_combo_of_CG06-09_8_20_14_all_37_13</strain>
    </source>
</reference>
<keyword evidence="3" id="KW-0687">Ribonucleoprotein</keyword>
<dbReference type="GO" id="GO:0005840">
    <property type="term" value="C:ribosome"/>
    <property type="evidence" value="ECO:0007669"/>
    <property type="project" value="UniProtKB-KW"/>
</dbReference>
<dbReference type="Proteomes" id="UP000231480">
    <property type="component" value="Unassembled WGS sequence"/>
</dbReference>
<comment type="similarity">
    <text evidence="1">Belongs to the universal ribosomal protein uL18 family.</text>
</comment>
<dbReference type="Gene3D" id="3.30.420.100">
    <property type="match status" value="2"/>
</dbReference>
<dbReference type="GO" id="GO:1990904">
    <property type="term" value="C:ribonucleoprotein complex"/>
    <property type="evidence" value="ECO:0007669"/>
    <property type="project" value="UniProtKB-KW"/>
</dbReference>
<dbReference type="InterPro" id="IPR005484">
    <property type="entry name" value="Ribosomal_uL18_bac/plant/anim"/>
</dbReference>
<dbReference type="GO" id="GO:0008097">
    <property type="term" value="F:5S rRNA binding"/>
    <property type="evidence" value="ECO:0007669"/>
    <property type="project" value="TreeGrafter"/>
</dbReference>
<dbReference type="CDD" id="cd00432">
    <property type="entry name" value="Ribosomal_L18_L5e"/>
    <property type="match status" value="1"/>
</dbReference>
<protein>
    <submittedName>
        <fullName evidence="4">50S ribosomal protein L18</fullName>
    </submittedName>
</protein>
<evidence type="ECO:0000313" key="5">
    <source>
        <dbReference type="Proteomes" id="UP000231480"/>
    </source>
</evidence>
<evidence type="ECO:0000256" key="3">
    <source>
        <dbReference type="ARBA" id="ARBA00023274"/>
    </source>
</evidence>
<comment type="caution">
    <text evidence="4">The sequence shown here is derived from an EMBL/GenBank/DDBJ whole genome shotgun (WGS) entry which is preliminary data.</text>
</comment>
<dbReference type="Pfam" id="PF00861">
    <property type="entry name" value="Ribosomal_L18p"/>
    <property type="match status" value="1"/>
</dbReference>
<dbReference type="PANTHER" id="PTHR12899">
    <property type="entry name" value="39S RIBOSOMAL PROTEIN L18, MITOCHONDRIAL"/>
    <property type="match status" value="1"/>
</dbReference>
<evidence type="ECO:0000256" key="1">
    <source>
        <dbReference type="ARBA" id="ARBA00007116"/>
    </source>
</evidence>
<dbReference type="GO" id="GO:0006412">
    <property type="term" value="P:translation"/>
    <property type="evidence" value="ECO:0007669"/>
    <property type="project" value="InterPro"/>
</dbReference>
<dbReference type="SUPFAM" id="SSF53137">
    <property type="entry name" value="Translational machinery components"/>
    <property type="match status" value="1"/>
</dbReference>
<dbReference type="EMBL" id="PCRH01000006">
    <property type="protein sequence ID" value="PIP17372.1"/>
    <property type="molecule type" value="Genomic_DNA"/>
</dbReference>
<proteinExistence type="inferred from homology"/>
<dbReference type="AlphaFoldDB" id="A0A2G9YDX4"/>
<dbReference type="PANTHER" id="PTHR12899:SF3">
    <property type="entry name" value="LARGE RIBOSOMAL SUBUNIT PROTEIN UL18M"/>
    <property type="match status" value="1"/>
</dbReference>
<name>A0A2G9YDX4_9BACT</name>
<dbReference type="InterPro" id="IPR057268">
    <property type="entry name" value="Ribosomal_L18"/>
</dbReference>
<gene>
    <name evidence="4" type="ORF">COX44_00175</name>
</gene>
<dbReference type="GO" id="GO:0003735">
    <property type="term" value="F:structural constituent of ribosome"/>
    <property type="evidence" value="ECO:0007669"/>
    <property type="project" value="InterPro"/>
</dbReference>
<accession>A0A2G9YDX4</accession>
<dbReference type="GO" id="GO:0005737">
    <property type="term" value="C:cytoplasm"/>
    <property type="evidence" value="ECO:0007669"/>
    <property type="project" value="UniProtKB-ARBA"/>
</dbReference>
<keyword evidence="2 4" id="KW-0689">Ribosomal protein</keyword>
<evidence type="ECO:0000313" key="4">
    <source>
        <dbReference type="EMBL" id="PIP17372.1"/>
    </source>
</evidence>
<sequence length="89" mass="9959">MKKIRGTKLRPRLSVFRSLKFIYAQVINDDIGRTLASAFGKEPAKVGAEIAEKCLKSKIKKIVFDRGKYQYKGKLKILAEAARKGGLGF</sequence>
<organism evidence="4 5">
    <name type="scientific">Candidatus Portnoybacteria bacterium CG23_combo_of_CG06-09_8_20_14_all_37_13</name>
    <dbReference type="NCBI Taxonomy" id="1974819"/>
    <lineage>
        <taxon>Bacteria</taxon>
        <taxon>Candidatus Portnoyibacteriota</taxon>
    </lineage>
</organism>